<sequence length="292" mass="30771">MLCLAQEIQKLREQLAARLLDRRADRLERKDRGEHGALSCGFTPHANKTEYQIPDHHKDQHAMNTHIVRSAILALLGVALAGCAGPGHTAAQNPTDAKGSTPTASPGAPLATDTPGPYKVEAQPPADSCHYRVVDAAAGRVLPDPVCTPGVRNSAVTQATIHETICTSGWTKTIRPPEAVTGAEKQSNAKSYGFHGDWKTAEYDHLLSLELGGAPNDPKNLWVEPNRAGATGVNNTKDLVENALHAAVCKGTVTLDAAQKAITTDWTTAVLTLGLPSISASDHEAPADSGNG</sequence>
<accession>A0AAW8DIP1</accession>
<evidence type="ECO:0000313" key="2">
    <source>
        <dbReference type="EMBL" id="MDP9904698.1"/>
    </source>
</evidence>
<keyword evidence="4" id="KW-1185">Reference proteome</keyword>
<reference evidence="2 4" key="1">
    <citation type="submission" date="2023-07" db="EMBL/GenBank/DDBJ databases">
        <title>Sorghum-associated microbial communities from plants grown in Nebraska, USA.</title>
        <authorList>
            <person name="Schachtman D."/>
        </authorList>
    </citation>
    <scope>NUCLEOTIDE SEQUENCE</scope>
    <source>
        <strain evidence="2">DS1006</strain>
        <strain evidence="3 4">DS1016</strain>
    </source>
</reference>
<dbReference type="EMBL" id="JAUSTF010000004">
    <property type="protein sequence ID" value="MDQ0180873.1"/>
    <property type="molecule type" value="Genomic_DNA"/>
</dbReference>
<dbReference type="EMBL" id="JAUSRG010000003">
    <property type="protein sequence ID" value="MDP9904698.1"/>
    <property type="molecule type" value="Genomic_DNA"/>
</dbReference>
<evidence type="ECO:0000256" key="1">
    <source>
        <dbReference type="SAM" id="MobiDB-lite"/>
    </source>
</evidence>
<evidence type="ECO:0000313" key="3">
    <source>
        <dbReference type="EMBL" id="MDQ0180873.1"/>
    </source>
</evidence>
<organism evidence="2 5">
    <name type="scientific">Arthrobacter bambusae</name>
    <dbReference type="NCBI Taxonomy" id="1338426"/>
    <lineage>
        <taxon>Bacteria</taxon>
        <taxon>Bacillati</taxon>
        <taxon>Actinomycetota</taxon>
        <taxon>Actinomycetes</taxon>
        <taxon>Micrococcales</taxon>
        <taxon>Micrococcaceae</taxon>
        <taxon>Arthrobacter</taxon>
    </lineage>
</organism>
<dbReference type="Proteomes" id="UP001242995">
    <property type="component" value="Unassembled WGS sequence"/>
</dbReference>
<name>A0AAW8DIP1_9MICC</name>
<protein>
    <recommendedName>
        <fullName evidence="6">DUF3558 domain-containing protein</fullName>
    </recommendedName>
</protein>
<evidence type="ECO:0000313" key="5">
    <source>
        <dbReference type="Proteomes" id="UP001242995"/>
    </source>
</evidence>
<evidence type="ECO:0000313" key="4">
    <source>
        <dbReference type="Proteomes" id="UP001230951"/>
    </source>
</evidence>
<feature type="region of interest" description="Disordered" evidence="1">
    <location>
        <begin position="88"/>
        <end position="123"/>
    </location>
</feature>
<comment type="caution">
    <text evidence="2">The sequence shown here is derived from an EMBL/GenBank/DDBJ whole genome shotgun (WGS) entry which is preliminary data.</text>
</comment>
<dbReference type="AlphaFoldDB" id="A0AAW8DIP1"/>
<dbReference type="Proteomes" id="UP001230951">
    <property type="component" value="Unassembled WGS sequence"/>
</dbReference>
<gene>
    <name evidence="2" type="ORF">J2S90_001653</name>
    <name evidence="3" type="ORF">J2S93_002300</name>
</gene>
<feature type="compositionally biased region" description="Polar residues" evidence="1">
    <location>
        <begin position="90"/>
        <end position="104"/>
    </location>
</feature>
<proteinExistence type="predicted"/>
<evidence type="ECO:0008006" key="6">
    <source>
        <dbReference type="Google" id="ProtNLM"/>
    </source>
</evidence>
<dbReference type="RefSeq" id="WP_306960554.1">
    <property type="nucleotide sequence ID" value="NZ_JAUSRG010000003.1"/>
</dbReference>